<evidence type="ECO:0000313" key="2">
    <source>
        <dbReference type="Proteomes" id="UP001470230"/>
    </source>
</evidence>
<protein>
    <submittedName>
        <fullName evidence="1">Uncharacterized protein</fullName>
    </submittedName>
</protein>
<keyword evidence="2" id="KW-1185">Reference proteome</keyword>
<dbReference type="Proteomes" id="UP001470230">
    <property type="component" value="Unassembled WGS sequence"/>
</dbReference>
<name>A0ABR2INB1_9EUKA</name>
<evidence type="ECO:0000313" key="1">
    <source>
        <dbReference type="EMBL" id="KAK8866474.1"/>
    </source>
</evidence>
<reference evidence="1 2" key="1">
    <citation type="submission" date="2024-04" db="EMBL/GenBank/DDBJ databases">
        <title>Tritrichomonas musculus Genome.</title>
        <authorList>
            <person name="Alves-Ferreira E."/>
            <person name="Grigg M."/>
            <person name="Lorenzi H."/>
            <person name="Galac M."/>
        </authorList>
    </citation>
    <scope>NUCLEOTIDE SEQUENCE [LARGE SCALE GENOMIC DNA]</scope>
    <source>
        <strain evidence="1 2">EAF2021</strain>
    </source>
</reference>
<sequence>MSYTNYIQVSFLLPLVQPGNNDFKKIALQYIDIMNEVNLLLANNIMILFDHLINSLEIQERNLDFVFGMAQLLHNRTRGVTFDQQKLSKSSDLYIKFEAANSAEIARFAMSFDKMAEAKKLINLLKQFKTNSSSMGINDHNQH</sequence>
<accession>A0ABR2INB1</accession>
<gene>
    <name evidence="1" type="ORF">M9Y10_009437</name>
</gene>
<proteinExistence type="predicted"/>
<organism evidence="1 2">
    <name type="scientific">Tritrichomonas musculus</name>
    <dbReference type="NCBI Taxonomy" id="1915356"/>
    <lineage>
        <taxon>Eukaryota</taxon>
        <taxon>Metamonada</taxon>
        <taxon>Parabasalia</taxon>
        <taxon>Tritrichomonadida</taxon>
        <taxon>Tritrichomonadidae</taxon>
        <taxon>Tritrichomonas</taxon>
    </lineage>
</organism>
<comment type="caution">
    <text evidence="1">The sequence shown here is derived from an EMBL/GenBank/DDBJ whole genome shotgun (WGS) entry which is preliminary data.</text>
</comment>
<dbReference type="EMBL" id="JAPFFF010000015">
    <property type="protein sequence ID" value="KAK8866474.1"/>
    <property type="molecule type" value="Genomic_DNA"/>
</dbReference>